<protein>
    <submittedName>
        <fullName evidence="2">Helix-turn-helix transcriptional regulator</fullName>
    </submittedName>
</protein>
<dbReference type="GO" id="GO:0003677">
    <property type="term" value="F:DNA binding"/>
    <property type="evidence" value="ECO:0007669"/>
    <property type="project" value="InterPro"/>
</dbReference>
<reference evidence="2" key="1">
    <citation type="submission" date="2020-10" db="EMBL/GenBank/DDBJ databases">
        <title>ChiBAC.</title>
        <authorList>
            <person name="Zenner C."/>
            <person name="Hitch T.C.A."/>
            <person name="Clavel T."/>
        </authorList>
    </citation>
    <scope>NUCLEOTIDE SEQUENCE</scope>
    <source>
        <strain evidence="2">DSM 107454</strain>
    </source>
</reference>
<proteinExistence type="predicted"/>
<organism evidence="2 3">
    <name type="scientific">Ructibacterium gallinarum</name>
    <dbReference type="NCBI Taxonomy" id="2779355"/>
    <lineage>
        <taxon>Bacteria</taxon>
        <taxon>Bacillati</taxon>
        <taxon>Bacillota</taxon>
        <taxon>Clostridia</taxon>
        <taxon>Eubacteriales</taxon>
        <taxon>Oscillospiraceae</taxon>
        <taxon>Ructibacterium</taxon>
    </lineage>
</organism>
<sequence>MKKRTVLVRNEELLFAENLKVLRKTHKPYLSQGRIAERLGVCRTTYINYEMGRRQAPAFFVAKAAKFFKVSADKMLYEKLWKE</sequence>
<dbReference type="Proteomes" id="UP000806542">
    <property type="component" value="Unassembled WGS sequence"/>
</dbReference>
<evidence type="ECO:0000259" key="1">
    <source>
        <dbReference type="PROSITE" id="PS50943"/>
    </source>
</evidence>
<gene>
    <name evidence="2" type="ORF">INF28_09930</name>
</gene>
<dbReference type="CDD" id="cd00093">
    <property type="entry name" value="HTH_XRE"/>
    <property type="match status" value="1"/>
</dbReference>
<dbReference type="Pfam" id="PF01381">
    <property type="entry name" value="HTH_3"/>
    <property type="match status" value="1"/>
</dbReference>
<dbReference type="RefSeq" id="WP_226393330.1">
    <property type="nucleotide sequence ID" value="NZ_JADCKB010000022.1"/>
</dbReference>
<dbReference type="PROSITE" id="PS50943">
    <property type="entry name" value="HTH_CROC1"/>
    <property type="match status" value="1"/>
</dbReference>
<dbReference type="Gene3D" id="1.10.260.40">
    <property type="entry name" value="lambda repressor-like DNA-binding domains"/>
    <property type="match status" value="1"/>
</dbReference>
<dbReference type="EMBL" id="JADCKB010000022">
    <property type="protein sequence ID" value="MBE5040776.1"/>
    <property type="molecule type" value="Genomic_DNA"/>
</dbReference>
<feature type="domain" description="HTH cro/C1-type" evidence="1">
    <location>
        <begin position="19"/>
        <end position="75"/>
    </location>
</feature>
<dbReference type="SMART" id="SM00530">
    <property type="entry name" value="HTH_XRE"/>
    <property type="match status" value="1"/>
</dbReference>
<dbReference type="InterPro" id="IPR010982">
    <property type="entry name" value="Lambda_DNA-bd_dom_sf"/>
</dbReference>
<dbReference type="InterPro" id="IPR001387">
    <property type="entry name" value="Cro/C1-type_HTH"/>
</dbReference>
<dbReference type="SUPFAM" id="SSF47413">
    <property type="entry name" value="lambda repressor-like DNA-binding domains"/>
    <property type="match status" value="1"/>
</dbReference>
<dbReference type="AlphaFoldDB" id="A0A9D5M272"/>
<evidence type="ECO:0000313" key="2">
    <source>
        <dbReference type="EMBL" id="MBE5040776.1"/>
    </source>
</evidence>
<comment type="caution">
    <text evidence="2">The sequence shown here is derived from an EMBL/GenBank/DDBJ whole genome shotgun (WGS) entry which is preliminary data.</text>
</comment>
<keyword evidence="3" id="KW-1185">Reference proteome</keyword>
<evidence type="ECO:0000313" key="3">
    <source>
        <dbReference type="Proteomes" id="UP000806542"/>
    </source>
</evidence>
<name>A0A9D5M272_9FIRM</name>
<accession>A0A9D5M272</accession>